<sequence>MISAPQGDLKHTGHVGLDGAYFGDLSFLGGSKGNYGSVPTQVVAPYRPHKDLEAAPLLEGDHVPAPAPLQDHEYHEISDEETTHSPHLDLGPSLMAEMELMLSSFGQPNQSLDHEGSNRSNELREKLNTKSRKQATIKPISTHDQKTLDTAIALANELSTRSMSAPAPSTPASPSKKKFSFRFPSVSEHDKNTERRNFSEEALSTSDLQKFISSPSSLDELSNNSLRLPLWDKASAEFYFAKSRELLSRPFPSTHRAPHSSCRNLSSLHDDNFVHHELGFESQFQNLSFEDNYYRPQMQYRDRTLTKSENMTRKTYSADPRFHHDHGFYRESVHDPQPYNANGSQYFETSYIYYKTDNVFDGSYDKDLKFERQTVKQKDFFERPRTLSFSDTQENIPPRKNGRSIRDRNRRRQSYNPKAYESSSSDSDCISVGSVDLDWRRRRRLSRLSASNSSIRSEMCKRSTNPFLKPNFSAKMMGRSPPPSNSILSGLSPTSAARCQRSSNSTSSDSIQSYTRSSDGVRGSYRKPFGRRVADKINTITPPTTVTTDPFQSNDLPPVYANNVTQIADKNPESIHFEAQIESDLNALDEIPQEQDVVDGVKQSFSNVKVDDDSKLSSHHVSCEDLLKFANTKPSSRTRGIDSDEVRIMLKVLGRDVSIT</sequence>
<feature type="compositionally biased region" description="Basic and acidic residues" evidence="1">
    <location>
        <begin position="112"/>
        <end position="128"/>
    </location>
</feature>
<dbReference type="OrthoDB" id="4062651at2759"/>
<organism evidence="3 4">
    <name type="scientific">Asbolus verrucosus</name>
    <name type="common">Desert ironclad beetle</name>
    <dbReference type="NCBI Taxonomy" id="1661398"/>
    <lineage>
        <taxon>Eukaryota</taxon>
        <taxon>Metazoa</taxon>
        <taxon>Ecdysozoa</taxon>
        <taxon>Arthropoda</taxon>
        <taxon>Hexapoda</taxon>
        <taxon>Insecta</taxon>
        <taxon>Pterygota</taxon>
        <taxon>Neoptera</taxon>
        <taxon>Endopterygota</taxon>
        <taxon>Coleoptera</taxon>
        <taxon>Polyphaga</taxon>
        <taxon>Cucujiformia</taxon>
        <taxon>Tenebrionidae</taxon>
        <taxon>Pimeliinae</taxon>
        <taxon>Asbolus</taxon>
    </lineage>
</organism>
<proteinExistence type="predicted"/>
<dbReference type="PROSITE" id="PS50108">
    <property type="entry name" value="CRIB"/>
    <property type="match status" value="1"/>
</dbReference>
<feature type="region of interest" description="Disordered" evidence="1">
    <location>
        <begin position="160"/>
        <end position="179"/>
    </location>
</feature>
<protein>
    <recommendedName>
        <fullName evidence="2">CRIB domain-containing protein</fullName>
    </recommendedName>
</protein>
<keyword evidence="4" id="KW-1185">Reference proteome</keyword>
<feature type="compositionally biased region" description="Low complexity" evidence="1">
    <location>
        <begin position="160"/>
        <end position="174"/>
    </location>
</feature>
<evidence type="ECO:0000256" key="1">
    <source>
        <dbReference type="SAM" id="MobiDB-lite"/>
    </source>
</evidence>
<feature type="region of interest" description="Disordered" evidence="1">
    <location>
        <begin position="386"/>
        <end position="429"/>
    </location>
</feature>
<comment type="caution">
    <text evidence="3">The sequence shown here is derived from an EMBL/GenBank/DDBJ whole genome shotgun (WGS) entry which is preliminary data.</text>
</comment>
<reference evidence="3 4" key="1">
    <citation type="submission" date="2017-03" db="EMBL/GenBank/DDBJ databases">
        <title>Genome of the blue death feigning beetle - Asbolus verrucosus.</title>
        <authorList>
            <person name="Rider S.D."/>
        </authorList>
    </citation>
    <scope>NUCLEOTIDE SEQUENCE [LARGE SCALE GENOMIC DNA]</scope>
    <source>
        <strain evidence="3">Butters</strain>
        <tissue evidence="3">Head and leg muscle</tissue>
    </source>
</reference>
<gene>
    <name evidence="3" type="ORF">BDFB_009196</name>
</gene>
<feature type="compositionally biased region" description="Basic residues" evidence="1">
    <location>
        <begin position="400"/>
        <end position="413"/>
    </location>
</feature>
<dbReference type="Proteomes" id="UP000292052">
    <property type="component" value="Unassembled WGS sequence"/>
</dbReference>
<evidence type="ECO:0000313" key="4">
    <source>
        <dbReference type="Proteomes" id="UP000292052"/>
    </source>
</evidence>
<dbReference type="AlphaFoldDB" id="A0A482W6H8"/>
<dbReference type="EMBL" id="QDEB01026494">
    <property type="protein sequence ID" value="RZC40379.1"/>
    <property type="molecule type" value="Genomic_DNA"/>
</dbReference>
<dbReference type="STRING" id="1661398.A0A482W6H8"/>
<feature type="region of interest" description="Disordered" evidence="1">
    <location>
        <begin position="450"/>
        <end position="528"/>
    </location>
</feature>
<feature type="region of interest" description="Disordered" evidence="1">
    <location>
        <begin position="106"/>
        <end position="144"/>
    </location>
</feature>
<feature type="compositionally biased region" description="Low complexity" evidence="1">
    <location>
        <begin position="500"/>
        <end position="518"/>
    </location>
</feature>
<feature type="domain" description="CRIB" evidence="2">
    <location>
        <begin position="2"/>
        <end position="16"/>
    </location>
</feature>
<feature type="compositionally biased region" description="Polar residues" evidence="1">
    <location>
        <begin position="485"/>
        <end position="497"/>
    </location>
</feature>
<accession>A0A482W6H8</accession>
<name>A0A482W6H8_ASBVE</name>
<evidence type="ECO:0000313" key="3">
    <source>
        <dbReference type="EMBL" id="RZC40379.1"/>
    </source>
</evidence>
<dbReference type="InterPro" id="IPR000095">
    <property type="entry name" value="CRIB_dom"/>
</dbReference>
<evidence type="ECO:0000259" key="2">
    <source>
        <dbReference type="PROSITE" id="PS50108"/>
    </source>
</evidence>